<comment type="similarity">
    <text evidence="5">Belongs to the SepF family.</text>
</comment>
<evidence type="ECO:0000313" key="8">
    <source>
        <dbReference type="Proteomes" id="UP000198741"/>
    </source>
</evidence>
<dbReference type="InterPro" id="IPR007561">
    <property type="entry name" value="Cell_div_SepF/SepF-rel"/>
</dbReference>
<feature type="region of interest" description="Disordered" evidence="6">
    <location>
        <begin position="15"/>
        <end position="128"/>
    </location>
</feature>
<feature type="compositionally biased region" description="Basic and acidic residues" evidence="6">
    <location>
        <begin position="67"/>
        <end position="83"/>
    </location>
</feature>
<evidence type="ECO:0000256" key="3">
    <source>
        <dbReference type="ARBA" id="ARBA00023306"/>
    </source>
</evidence>
<dbReference type="RefSeq" id="WP_197676195.1">
    <property type="nucleotide sequence ID" value="NZ_LT629710.1"/>
</dbReference>
<dbReference type="PANTHER" id="PTHR35798">
    <property type="entry name" value="CELL DIVISION PROTEIN SEPF"/>
    <property type="match status" value="1"/>
</dbReference>
<dbReference type="GO" id="GO:0000917">
    <property type="term" value="P:division septum assembly"/>
    <property type="evidence" value="ECO:0007669"/>
    <property type="project" value="UniProtKB-KW"/>
</dbReference>
<evidence type="ECO:0000256" key="2">
    <source>
        <dbReference type="ARBA" id="ARBA00023210"/>
    </source>
</evidence>
<dbReference type="Pfam" id="PF04472">
    <property type="entry name" value="SepF"/>
    <property type="match status" value="1"/>
</dbReference>
<keyword evidence="8" id="KW-1185">Reference proteome</keyword>
<dbReference type="STRING" id="1090615.SAMN04515671_3029"/>
<evidence type="ECO:0000313" key="7">
    <source>
        <dbReference type="EMBL" id="SDP14055.1"/>
    </source>
</evidence>
<evidence type="ECO:0000256" key="5">
    <source>
        <dbReference type="HAMAP-Rule" id="MF_01197"/>
    </source>
</evidence>
<name>A0A1H0QAH1_9ACTN</name>
<comment type="subcellular location">
    <subcellularLocation>
        <location evidence="5">Cytoplasm</location>
    </subcellularLocation>
    <text evidence="5">Localizes to the division site, in a FtsZ-dependent manner.</text>
</comment>
<dbReference type="GO" id="GO:0005737">
    <property type="term" value="C:cytoplasm"/>
    <property type="evidence" value="ECO:0007669"/>
    <property type="project" value="UniProtKB-SubCell"/>
</dbReference>
<reference evidence="7 8" key="1">
    <citation type="submission" date="2016-10" db="EMBL/GenBank/DDBJ databases">
        <authorList>
            <person name="de Groot N.N."/>
        </authorList>
    </citation>
    <scope>NUCLEOTIDE SEQUENCE [LARGE SCALE GENOMIC DNA]</scope>
    <source>
        <strain evidence="8">P4-7,KCTC 19426,CECT 7604</strain>
    </source>
</reference>
<evidence type="ECO:0000256" key="6">
    <source>
        <dbReference type="SAM" id="MobiDB-lite"/>
    </source>
</evidence>
<evidence type="ECO:0000256" key="4">
    <source>
        <dbReference type="ARBA" id="ARBA00044936"/>
    </source>
</evidence>
<dbReference type="HAMAP" id="MF_01197">
    <property type="entry name" value="SepF"/>
    <property type="match status" value="1"/>
</dbReference>
<dbReference type="PANTHER" id="PTHR35798:SF1">
    <property type="entry name" value="CELL DIVISION PROTEIN SEPF"/>
    <property type="match status" value="1"/>
</dbReference>
<feature type="compositionally biased region" description="Low complexity" evidence="6">
    <location>
        <begin position="84"/>
        <end position="101"/>
    </location>
</feature>
<dbReference type="AlphaFoldDB" id="A0A1H0QAH1"/>
<accession>A0A1H0QAH1</accession>
<keyword evidence="5" id="KW-0963">Cytoplasm</keyword>
<comment type="function">
    <text evidence="4 5">Cell division protein that is part of the divisome complex and is recruited early to the Z-ring. Probably stimulates Z-ring formation, perhaps through the cross-linking of FtsZ protofilaments. Its function overlaps with FtsA.</text>
</comment>
<evidence type="ECO:0000256" key="1">
    <source>
        <dbReference type="ARBA" id="ARBA00022618"/>
    </source>
</evidence>
<sequence>MGSWRKVGAFLGLVPDEGHHYEGDDYEAAGYEGSQYDDGYDSPRDRSGSYAGSSYSRDADAGYSDGYADRKSDHPAESYRSEAPEPVSSRPVSSSRRPFASEPVTQGALAMKADQRRDADSSTASRPASVKLTGFGEARIVGEKYRDGQSVILDMTGMSDSDARRLVDFSAGLAFSLRGSIEKVAPKVFMLLPAEADIAGGSATALEDARAYVGGYAGR</sequence>
<keyword evidence="2 5" id="KW-0717">Septation</keyword>
<feature type="compositionally biased region" description="Low complexity" evidence="6">
    <location>
        <begin position="48"/>
        <end position="66"/>
    </location>
</feature>
<keyword evidence="1 5" id="KW-0132">Cell division</keyword>
<gene>
    <name evidence="5" type="primary">sepF</name>
    <name evidence="7" type="ORF">SAMN04515671_3029</name>
</gene>
<proteinExistence type="inferred from homology"/>
<comment type="subunit">
    <text evidence="5">Homodimer. Interacts with FtsZ.</text>
</comment>
<dbReference type="EMBL" id="LT629710">
    <property type="protein sequence ID" value="SDP14055.1"/>
    <property type="molecule type" value="Genomic_DNA"/>
</dbReference>
<dbReference type="Proteomes" id="UP000198741">
    <property type="component" value="Chromosome I"/>
</dbReference>
<dbReference type="InterPro" id="IPR023052">
    <property type="entry name" value="Cell_div_SepF"/>
</dbReference>
<protein>
    <recommendedName>
        <fullName evidence="5">Cell division protein SepF</fullName>
    </recommendedName>
</protein>
<keyword evidence="3 5" id="KW-0131">Cell cycle</keyword>
<dbReference type="InterPro" id="IPR038594">
    <property type="entry name" value="SepF-like_sf"/>
</dbReference>
<dbReference type="Gene3D" id="3.30.110.150">
    <property type="entry name" value="SepF-like protein"/>
    <property type="match status" value="1"/>
</dbReference>
<dbReference type="GO" id="GO:0043093">
    <property type="term" value="P:FtsZ-dependent cytokinesis"/>
    <property type="evidence" value="ECO:0007669"/>
    <property type="project" value="UniProtKB-UniRule"/>
</dbReference>
<organism evidence="7 8">
    <name type="scientific">Nakamurella panacisegetis</name>
    <dbReference type="NCBI Taxonomy" id="1090615"/>
    <lineage>
        <taxon>Bacteria</taxon>
        <taxon>Bacillati</taxon>
        <taxon>Actinomycetota</taxon>
        <taxon>Actinomycetes</taxon>
        <taxon>Nakamurellales</taxon>
        <taxon>Nakamurellaceae</taxon>
        <taxon>Nakamurella</taxon>
    </lineage>
</organism>